<keyword evidence="2" id="KW-1185">Reference proteome</keyword>
<proteinExistence type="predicted"/>
<accession>A0A0D0B5I2</accession>
<gene>
    <name evidence="1" type="ORF">CY34DRAFT_351549</name>
</gene>
<protein>
    <submittedName>
        <fullName evidence="1">Uncharacterized protein</fullName>
    </submittedName>
</protein>
<dbReference type="HOGENOM" id="CLU_1687878_0_0_1"/>
<sequence length="156" mass="17260">MDTFNTTDKTSHAALAMDLRSMLNGVKLTDKIPYLCYRINKRIDLPSNGVTLSTTATESPAALMPDAAACTDPIMRFNPETASLIVACLRAASTISKSHGSRSPDYDRLCVMDRLKMILQHAHSRSLGVTPILRDTFYPRSPHYHQPLLSMVHISS</sequence>
<reference evidence="1 2" key="1">
    <citation type="submission" date="2014-04" db="EMBL/GenBank/DDBJ databases">
        <authorList>
            <consortium name="DOE Joint Genome Institute"/>
            <person name="Kuo A."/>
            <person name="Ruytinx J."/>
            <person name="Rineau F."/>
            <person name="Colpaert J."/>
            <person name="Kohler A."/>
            <person name="Nagy L.G."/>
            <person name="Floudas D."/>
            <person name="Copeland A."/>
            <person name="Barry K.W."/>
            <person name="Cichocki N."/>
            <person name="Veneault-Fourrey C."/>
            <person name="LaButti K."/>
            <person name="Lindquist E.A."/>
            <person name="Lipzen A."/>
            <person name="Lundell T."/>
            <person name="Morin E."/>
            <person name="Murat C."/>
            <person name="Sun H."/>
            <person name="Tunlid A."/>
            <person name="Henrissat B."/>
            <person name="Grigoriev I.V."/>
            <person name="Hibbett D.S."/>
            <person name="Martin F."/>
            <person name="Nordberg H.P."/>
            <person name="Cantor M.N."/>
            <person name="Hua S.X."/>
        </authorList>
    </citation>
    <scope>NUCLEOTIDE SEQUENCE [LARGE SCALE GENOMIC DNA]</scope>
    <source>
        <strain evidence="1 2">UH-Slu-Lm8-n1</strain>
    </source>
</reference>
<name>A0A0D0B5I2_9AGAM</name>
<reference evidence="2" key="2">
    <citation type="submission" date="2015-01" db="EMBL/GenBank/DDBJ databases">
        <title>Evolutionary Origins and Diversification of the Mycorrhizal Mutualists.</title>
        <authorList>
            <consortium name="DOE Joint Genome Institute"/>
            <consortium name="Mycorrhizal Genomics Consortium"/>
            <person name="Kohler A."/>
            <person name="Kuo A."/>
            <person name="Nagy L.G."/>
            <person name="Floudas D."/>
            <person name="Copeland A."/>
            <person name="Barry K.W."/>
            <person name="Cichocki N."/>
            <person name="Veneault-Fourrey C."/>
            <person name="LaButti K."/>
            <person name="Lindquist E.A."/>
            <person name="Lipzen A."/>
            <person name="Lundell T."/>
            <person name="Morin E."/>
            <person name="Murat C."/>
            <person name="Riley R."/>
            <person name="Ohm R."/>
            <person name="Sun H."/>
            <person name="Tunlid A."/>
            <person name="Henrissat B."/>
            <person name="Grigoriev I.V."/>
            <person name="Hibbett D.S."/>
            <person name="Martin F."/>
        </authorList>
    </citation>
    <scope>NUCLEOTIDE SEQUENCE [LARGE SCALE GENOMIC DNA]</scope>
    <source>
        <strain evidence="2">UH-Slu-Lm8-n1</strain>
    </source>
</reference>
<dbReference type="Proteomes" id="UP000054485">
    <property type="component" value="Unassembled WGS sequence"/>
</dbReference>
<evidence type="ECO:0000313" key="2">
    <source>
        <dbReference type="Proteomes" id="UP000054485"/>
    </source>
</evidence>
<dbReference type="EMBL" id="KN835359">
    <property type="protein sequence ID" value="KIK39098.1"/>
    <property type="molecule type" value="Genomic_DNA"/>
</dbReference>
<dbReference type="AlphaFoldDB" id="A0A0D0B5I2"/>
<evidence type="ECO:0000313" key="1">
    <source>
        <dbReference type="EMBL" id="KIK39098.1"/>
    </source>
</evidence>
<organism evidence="1 2">
    <name type="scientific">Suillus luteus UH-Slu-Lm8-n1</name>
    <dbReference type="NCBI Taxonomy" id="930992"/>
    <lineage>
        <taxon>Eukaryota</taxon>
        <taxon>Fungi</taxon>
        <taxon>Dikarya</taxon>
        <taxon>Basidiomycota</taxon>
        <taxon>Agaricomycotina</taxon>
        <taxon>Agaricomycetes</taxon>
        <taxon>Agaricomycetidae</taxon>
        <taxon>Boletales</taxon>
        <taxon>Suillineae</taxon>
        <taxon>Suillaceae</taxon>
        <taxon>Suillus</taxon>
    </lineage>
</organism>
<dbReference type="InParanoid" id="A0A0D0B5I2"/>